<sequence>MLNDHTLPGLRLCTSAFHLKSMSKLSCYLPKTFSSARVLPACTLLLDFNIVLVLYPSLQLLGPNTWILHNPVQNLLTNTCVSSILYFLASPPTRASMLVGVLFHLQNKGISGCNNKGTEVFTLSKIN</sequence>
<name>A0A0A9H6S1_ARUDO</name>
<evidence type="ECO:0000313" key="1">
    <source>
        <dbReference type="EMBL" id="JAE28568.1"/>
    </source>
</evidence>
<proteinExistence type="predicted"/>
<protein>
    <submittedName>
        <fullName evidence="1">Uncharacterized protein</fullName>
    </submittedName>
</protein>
<accession>A0A0A9H6S1</accession>
<reference evidence="1" key="2">
    <citation type="journal article" date="2015" name="Data Brief">
        <title>Shoot transcriptome of the giant reed, Arundo donax.</title>
        <authorList>
            <person name="Barrero R.A."/>
            <person name="Guerrero F.D."/>
            <person name="Moolhuijzen P."/>
            <person name="Goolsby J.A."/>
            <person name="Tidwell J."/>
            <person name="Bellgard S.E."/>
            <person name="Bellgard M.I."/>
        </authorList>
    </citation>
    <scope>NUCLEOTIDE SEQUENCE</scope>
    <source>
        <tissue evidence="1">Shoot tissue taken approximately 20 cm above the soil surface</tissue>
    </source>
</reference>
<dbReference type="EMBL" id="GBRH01169328">
    <property type="protein sequence ID" value="JAE28568.1"/>
    <property type="molecule type" value="Transcribed_RNA"/>
</dbReference>
<dbReference type="AlphaFoldDB" id="A0A0A9H6S1"/>
<organism evidence="1">
    <name type="scientific">Arundo donax</name>
    <name type="common">Giant reed</name>
    <name type="synonym">Donax arundinaceus</name>
    <dbReference type="NCBI Taxonomy" id="35708"/>
    <lineage>
        <taxon>Eukaryota</taxon>
        <taxon>Viridiplantae</taxon>
        <taxon>Streptophyta</taxon>
        <taxon>Embryophyta</taxon>
        <taxon>Tracheophyta</taxon>
        <taxon>Spermatophyta</taxon>
        <taxon>Magnoliopsida</taxon>
        <taxon>Liliopsida</taxon>
        <taxon>Poales</taxon>
        <taxon>Poaceae</taxon>
        <taxon>PACMAD clade</taxon>
        <taxon>Arundinoideae</taxon>
        <taxon>Arundineae</taxon>
        <taxon>Arundo</taxon>
    </lineage>
</organism>
<reference evidence="1" key="1">
    <citation type="submission" date="2014-09" db="EMBL/GenBank/DDBJ databases">
        <authorList>
            <person name="Magalhaes I.L.F."/>
            <person name="Oliveira U."/>
            <person name="Santos F.R."/>
            <person name="Vidigal T.H.D.A."/>
            <person name="Brescovit A.D."/>
            <person name="Santos A.J."/>
        </authorList>
    </citation>
    <scope>NUCLEOTIDE SEQUENCE</scope>
    <source>
        <tissue evidence="1">Shoot tissue taken approximately 20 cm above the soil surface</tissue>
    </source>
</reference>